<protein>
    <submittedName>
        <fullName evidence="1">Uncharacterized protein</fullName>
    </submittedName>
</protein>
<dbReference type="AlphaFoldDB" id="A0A3R7WWW8"/>
<dbReference type="Proteomes" id="UP000284702">
    <property type="component" value="Unassembled WGS sequence"/>
</dbReference>
<gene>
    <name evidence="1" type="ORF">B5M09_010714</name>
</gene>
<reference evidence="1" key="1">
    <citation type="submission" date="2018-07" db="EMBL/GenBank/DDBJ databases">
        <title>Annotation of Aphanomyces astaci genome assembly.</title>
        <authorList>
            <person name="Studholme D.J."/>
        </authorList>
    </citation>
    <scope>NUCLEOTIDE SEQUENCE [LARGE SCALE GENOMIC DNA]</scope>
    <source>
        <strain evidence="1">Pc</strain>
    </source>
</reference>
<proteinExistence type="predicted"/>
<organism evidence="1 2">
    <name type="scientific">Aphanomyces astaci</name>
    <name type="common">Crayfish plague agent</name>
    <dbReference type="NCBI Taxonomy" id="112090"/>
    <lineage>
        <taxon>Eukaryota</taxon>
        <taxon>Sar</taxon>
        <taxon>Stramenopiles</taxon>
        <taxon>Oomycota</taxon>
        <taxon>Saprolegniomycetes</taxon>
        <taxon>Saprolegniales</taxon>
        <taxon>Verrucalvaceae</taxon>
        <taxon>Aphanomyces</taxon>
    </lineage>
</organism>
<name>A0A3R7WWW8_APHAT</name>
<comment type="caution">
    <text evidence="1">The sequence shown here is derived from an EMBL/GenBank/DDBJ whole genome shotgun (WGS) entry which is preliminary data.</text>
</comment>
<evidence type="ECO:0000313" key="2">
    <source>
        <dbReference type="Proteomes" id="UP000284702"/>
    </source>
</evidence>
<accession>A0A3R7WWW8</accession>
<evidence type="ECO:0000313" key="1">
    <source>
        <dbReference type="EMBL" id="RQM20218.1"/>
    </source>
</evidence>
<keyword evidence="2" id="KW-1185">Reference proteome</keyword>
<sequence length="95" mass="10573">MKYEMRQLAKHATCPCGSCLCGGNAEGMVERSVLLLPLARAFSEAAALMLMCDDVLIFKDEVDADDDPPLLLLLLFTAPPDRFLLSDGIWMWFCM</sequence>
<dbReference type="EMBL" id="MZMZ02003984">
    <property type="protein sequence ID" value="RQM20218.1"/>
    <property type="molecule type" value="Genomic_DNA"/>
</dbReference>